<keyword evidence="6" id="KW-1185">Reference proteome</keyword>
<dbReference type="InterPro" id="IPR011990">
    <property type="entry name" value="TPR-like_helical_dom_sf"/>
</dbReference>
<gene>
    <name evidence="5" type="ORF">PQO05_15250</name>
</gene>
<organism evidence="5 6">
    <name type="scientific">Mucilaginibacter jinjuensis</name>
    <dbReference type="NCBI Taxonomy" id="1176721"/>
    <lineage>
        <taxon>Bacteria</taxon>
        <taxon>Pseudomonadati</taxon>
        <taxon>Bacteroidota</taxon>
        <taxon>Sphingobacteriia</taxon>
        <taxon>Sphingobacteriales</taxon>
        <taxon>Sphingobacteriaceae</taxon>
        <taxon>Mucilaginibacter</taxon>
    </lineage>
</organism>
<dbReference type="EMBL" id="CP117167">
    <property type="protein sequence ID" value="WCT10089.1"/>
    <property type="molecule type" value="Genomic_DNA"/>
</dbReference>
<dbReference type="PANTHER" id="PTHR44858:SF1">
    <property type="entry name" value="UDP-N-ACETYLGLUCOSAMINE--PEPTIDE N-ACETYLGLUCOSAMINYLTRANSFERASE SPINDLY-RELATED"/>
    <property type="match status" value="1"/>
</dbReference>
<dbReference type="PANTHER" id="PTHR44858">
    <property type="entry name" value="TETRATRICOPEPTIDE REPEAT PROTEIN 6"/>
    <property type="match status" value="1"/>
</dbReference>
<reference evidence="5 6" key="1">
    <citation type="submission" date="2023-02" db="EMBL/GenBank/DDBJ databases">
        <title>Genome sequence of Mucilaginibacter jinjuensis strain KACC 16571.</title>
        <authorList>
            <person name="Kim S."/>
            <person name="Heo J."/>
            <person name="Kwon S.-W."/>
        </authorList>
    </citation>
    <scope>NUCLEOTIDE SEQUENCE [LARGE SCALE GENOMIC DNA]</scope>
    <source>
        <strain evidence="5 6">KACC 16571</strain>
    </source>
</reference>
<accession>A0ABY7T183</accession>
<evidence type="ECO:0000313" key="5">
    <source>
        <dbReference type="EMBL" id="WCT10089.1"/>
    </source>
</evidence>
<keyword evidence="1" id="KW-0677">Repeat</keyword>
<dbReference type="SUPFAM" id="SSF48452">
    <property type="entry name" value="TPR-like"/>
    <property type="match status" value="2"/>
</dbReference>
<keyword evidence="4" id="KW-0732">Signal</keyword>
<protein>
    <submittedName>
        <fullName evidence="5">Tetratricopeptide repeat protein</fullName>
    </submittedName>
</protein>
<dbReference type="Proteomes" id="UP001216139">
    <property type="component" value="Chromosome"/>
</dbReference>
<keyword evidence="2 3" id="KW-0802">TPR repeat</keyword>
<feature type="signal peptide" evidence="4">
    <location>
        <begin position="1"/>
        <end position="20"/>
    </location>
</feature>
<evidence type="ECO:0000256" key="1">
    <source>
        <dbReference type="ARBA" id="ARBA00022737"/>
    </source>
</evidence>
<feature type="chain" id="PRO_5046605119" evidence="4">
    <location>
        <begin position="21"/>
        <end position="417"/>
    </location>
</feature>
<sequence length="417" mass="45910">MKIRILMTGLLGLVATTTFAQKGELNNAQSEYDKYETSRGNKLTAAIAATSIANAKTSIDKAALNEKTSVMPQTFALKGAIYSSLAVQDSVPATSAPLFATAEEAIKKAKELDTKGENKKLIDHANVNLAQYQLTQGVREYQNKDFKNAYKAFDYYRSVLPEDTNAIYYTGLAAANANMYPEAITNYNKLLTTNYSGKQHIYTDLSSIYLLNKDTTGALKTVSEAVTKYPTNADFRKREVEIYLQTGRQKEVIDKINAAIANDPKNKSLYYYAGLTYSQAAESAGKDLTKAKDAASKATAQKAKEENFAKAADMYKKALEIDPNYFEANLNLGYVLLNPAIDMYNAANKLPANQQKAYDAAVAKAGAQFDTAKPYLQKAVELNPKSYDALNNLKTYYLGKKDTAHATEIQKQIDALK</sequence>
<name>A0ABY7T183_9SPHI</name>
<dbReference type="Gene3D" id="1.25.40.10">
    <property type="entry name" value="Tetratricopeptide repeat domain"/>
    <property type="match status" value="2"/>
</dbReference>
<dbReference type="SMART" id="SM00028">
    <property type="entry name" value="TPR"/>
    <property type="match status" value="4"/>
</dbReference>
<evidence type="ECO:0000256" key="4">
    <source>
        <dbReference type="SAM" id="SignalP"/>
    </source>
</evidence>
<evidence type="ECO:0000313" key="6">
    <source>
        <dbReference type="Proteomes" id="UP001216139"/>
    </source>
</evidence>
<proteinExistence type="predicted"/>
<evidence type="ECO:0000256" key="3">
    <source>
        <dbReference type="PROSITE-ProRule" id="PRU00339"/>
    </source>
</evidence>
<dbReference type="RefSeq" id="WP_273628194.1">
    <property type="nucleotide sequence ID" value="NZ_CP117167.1"/>
</dbReference>
<dbReference type="PROSITE" id="PS50005">
    <property type="entry name" value="TPR"/>
    <property type="match status" value="1"/>
</dbReference>
<dbReference type="Pfam" id="PF13414">
    <property type="entry name" value="TPR_11"/>
    <property type="match status" value="1"/>
</dbReference>
<feature type="repeat" description="TPR" evidence="3">
    <location>
        <begin position="292"/>
        <end position="325"/>
    </location>
</feature>
<evidence type="ECO:0000256" key="2">
    <source>
        <dbReference type="ARBA" id="ARBA00022803"/>
    </source>
</evidence>
<dbReference type="InterPro" id="IPR050498">
    <property type="entry name" value="Ycf3"/>
</dbReference>
<dbReference type="InterPro" id="IPR019734">
    <property type="entry name" value="TPR_rpt"/>
</dbReference>